<organism evidence="2 3">
    <name type="scientific">Vitis vinifera</name>
    <name type="common">Grape</name>
    <dbReference type="NCBI Taxonomy" id="29760"/>
    <lineage>
        <taxon>Eukaryota</taxon>
        <taxon>Viridiplantae</taxon>
        <taxon>Streptophyta</taxon>
        <taxon>Embryophyta</taxon>
        <taxon>Tracheophyta</taxon>
        <taxon>Spermatophyta</taxon>
        <taxon>Magnoliopsida</taxon>
        <taxon>eudicotyledons</taxon>
        <taxon>Gunneridae</taxon>
        <taxon>Pentapetalae</taxon>
        <taxon>rosids</taxon>
        <taxon>Vitales</taxon>
        <taxon>Vitaceae</taxon>
        <taxon>Viteae</taxon>
        <taxon>Vitis</taxon>
    </lineage>
</organism>
<accession>F6I514</accession>
<dbReference type="Proteomes" id="UP000009183">
    <property type="component" value="Chromosome 19"/>
</dbReference>
<dbReference type="InParanoid" id="F6I514"/>
<dbReference type="AlphaFoldDB" id="F6I514"/>
<keyword evidence="1" id="KW-0472">Membrane</keyword>
<keyword evidence="1" id="KW-0812">Transmembrane</keyword>
<evidence type="ECO:0000256" key="1">
    <source>
        <dbReference type="SAM" id="Phobius"/>
    </source>
</evidence>
<feature type="transmembrane region" description="Helical" evidence="1">
    <location>
        <begin position="21"/>
        <end position="44"/>
    </location>
</feature>
<evidence type="ECO:0000313" key="3">
    <source>
        <dbReference type="Proteomes" id="UP000009183"/>
    </source>
</evidence>
<keyword evidence="3" id="KW-1185">Reference proteome</keyword>
<proteinExistence type="predicted"/>
<sequence length="59" mass="6818">MCEGLRRPIKGKVHNKNKSNKLLFFLLGVAVVSSHILLLVWLLWRQVVESRSKQEVDTC</sequence>
<dbReference type="EMBL" id="FN596747">
    <property type="protein sequence ID" value="CCB62109.1"/>
    <property type="molecule type" value="Genomic_DNA"/>
</dbReference>
<dbReference type="HOGENOM" id="CLU_2965616_0_0_1"/>
<protein>
    <submittedName>
        <fullName evidence="2">Uncharacterized protein</fullName>
    </submittedName>
</protein>
<gene>
    <name evidence="2" type="ordered locus">VIT_19s0015g02720</name>
</gene>
<name>F6I514_VITVI</name>
<keyword evidence="1" id="KW-1133">Transmembrane helix</keyword>
<evidence type="ECO:0000313" key="2">
    <source>
        <dbReference type="EMBL" id="CCB62109.1"/>
    </source>
</evidence>
<dbReference type="PaxDb" id="29760-VIT_19s0015g02720.t01"/>
<reference evidence="3" key="1">
    <citation type="journal article" date="2007" name="Nature">
        <title>The grapevine genome sequence suggests ancestral hexaploidization in major angiosperm phyla.</title>
        <authorList>
            <consortium name="The French-Italian Public Consortium for Grapevine Genome Characterization."/>
            <person name="Jaillon O."/>
            <person name="Aury J.-M."/>
            <person name="Noel B."/>
            <person name="Policriti A."/>
            <person name="Clepet C."/>
            <person name="Casagrande A."/>
            <person name="Choisne N."/>
            <person name="Aubourg S."/>
            <person name="Vitulo N."/>
            <person name="Jubin C."/>
            <person name="Vezzi A."/>
            <person name="Legeai F."/>
            <person name="Hugueney P."/>
            <person name="Dasilva C."/>
            <person name="Horner D."/>
            <person name="Mica E."/>
            <person name="Jublot D."/>
            <person name="Poulain J."/>
            <person name="Bruyere C."/>
            <person name="Billault A."/>
            <person name="Segurens B."/>
            <person name="Gouyvenoux M."/>
            <person name="Ugarte E."/>
            <person name="Cattonaro F."/>
            <person name="Anthouard V."/>
            <person name="Vico V."/>
            <person name="Del Fabbro C."/>
            <person name="Alaux M."/>
            <person name="Di Gaspero G."/>
            <person name="Dumas V."/>
            <person name="Felice N."/>
            <person name="Paillard S."/>
            <person name="Juman I."/>
            <person name="Moroldo M."/>
            <person name="Scalabrin S."/>
            <person name="Canaguier A."/>
            <person name="Le Clainche I."/>
            <person name="Malacrida G."/>
            <person name="Durand E."/>
            <person name="Pesole G."/>
            <person name="Laucou V."/>
            <person name="Chatelet P."/>
            <person name="Merdinoglu D."/>
            <person name="Delledonne M."/>
            <person name="Pezzotti M."/>
            <person name="Lecharny A."/>
            <person name="Scarpelli C."/>
            <person name="Artiguenave F."/>
            <person name="Pe M.E."/>
            <person name="Valle G."/>
            <person name="Morgante M."/>
            <person name="Caboche M."/>
            <person name="Adam-Blondon A.-F."/>
            <person name="Weissenbach J."/>
            <person name="Quetier F."/>
            <person name="Wincker P."/>
        </authorList>
    </citation>
    <scope>NUCLEOTIDE SEQUENCE [LARGE SCALE GENOMIC DNA]</scope>
    <source>
        <strain evidence="3">cv. Pinot noir / PN40024</strain>
    </source>
</reference>